<evidence type="ECO:0000256" key="1">
    <source>
        <dbReference type="ARBA" id="ARBA00004370"/>
    </source>
</evidence>
<accession>A0A7V7RQK5</accession>
<gene>
    <name evidence="4" type="ORF">F7732_03975</name>
</gene>
<dbReference type="OrthoDB" id="9803467at2"/>
<comment type="caution">
    <text evidence="4">The sequence shown here is derived from an EMBL/GenBank/DDBJ whole genome shotgun (WGS) entry which is preliminary data.</text>
</comment>
<feature type="domain" description="Beta-lactamase-related" evidence="3">
    <location>
        <begin position="30"/>
        <end position="325"/>
    </location>
</feature>
<dbReference type="GO" id="GO:0016787">
    <property type="term" value="F:hydrolase activity"/>
    <property type="evidence" value="ECO:0007669"/>
    <property type="project" value="UniProtKB-KW"/>
</dbReference>
<dbReference type="Proteomes" id="UP000441354">
    <property type="component" value="Unassembled WGS sequence"/>
</dbReference>
<name>A0A7V7RQK5_9BACI</name>
<dbReference type="PANTHER" id="PTHR46825:SF11">
    <property type="entry name" value="PENICILLIN-BINDING PROTEIN 4"/>
    <property type="match status" value="1"/>
</dbReference>
<evidence type="ECO:0000256" key="2">
    <source>
        <dbReference type="ARBA" id="ARBA00023136"/>
    </source>
</evidence>
<dbReference type="PANTHER" id="PTHR46825">
    <property type="entry name" value="D-ALANYL-D-ALANINE-CARBOXYPEPTIDASE/ENDOPEPTIDASE AMPH"/>
    <property type="match status" value="1"/>
</dbReference>
<organism evidence="4 5">
    <name type="scientific">Bacillus mesophilum</name>
    <dbReference type="NCBI Taxonomy" id="1071718"/>
    <lineage>
        <taxon>Bacteria</taxon>
        <taxon>Bacillati</taxon>
        <taxon>Bacillota</taxon>
        <taxon>Bacilli</taxon>
        <taxon>Bacillales</taxon>
        <taxon>Bacillaceae</taxon>
        <taxon>Bacillus</taxon>
    </lineage>
</organism>
<protein>
    <submittedName>
        <fullName evidence="4">Serine hydrolase</fullName>
    </submittedName>
</protein>
<dbReference type="Pfam" id="PF00144">
    <property type="entry name" value="Beta-lactamase"/>
    <property type="match status" value="1"/>
</dbReference>
<dbReference type="InterPro" id="IPR012338">
    <property type="entry name" value="Beta-lactam/transpept-like"/>
</dbReference>
<dbReference type="InterPro" id="IPR001466">
    <property type="entry name" value="Beta-lactam-related"/>
</dbReference>
<keyword evidence="4" id="KW-0378">Hydrolase</keyword>
<dbReference type="GO" id="GO:0016020">
    <property type="term" value="C:membrane"/>
    <property type="evidence" value="ECO:0007669"/>
    <property type="project" value="UniProtKB-SubCell"/>
</dbReference>
<dbReference type="Gene3D" id="3.40.710.10">
    <property type="entry name" value="DD-peptidase/beta-lactamase superfamily"/>
    <property type="match status" value="1"/>
</dbReference>
<evidence type="ECO:0000313" key="4">
    <source>
        <dbReference type="EMBL" id="KAB2335733.1"/>
    </source>
</evidence>
<sequence>MKNSDLLVKINKTAKRIQFSGTFYAKSKELSLTESYGYANRSEKVKNESKTRYGIASGCKIFTAIAICQLVEEGKISFSSKLNECLDIDFPYFDQNVTIHQLLTHTSGIPDYFDEEEMDDYEELWVTTPMYHIRELKDFLPLFKNKEMQDAAGRTFHYNNAGYIVLGLTVEKVSGLTFSDYIERFVFQKAGMMESGYFEMDKLPAKVALGYVQKPDGGWKTNTYSLPAKSASDGGAYVTAEDMILFWKALMDDQLLTPEMTRTLLKSMAEIDEDLFYGYGVYILKEEEAVVKYILMGYDPGVNFRSVYYPDKQLSIVVCSNESEGAYEILKEIEVSI</sequence>
<dbReference type="InterPro" id="IPR050491">
    <property type="entry name" value="AmpC-like"/>
</dbReference>
<evidence type="ECO:0000313" key="5">
    <source>
        <dbReference type="Proteomes" id="UP000441354"/>
    </source>
</evidence>
<comment type="subcellular location">
    <subcellularLocation>
        <location evidence="1">Membrane</location>
    </subcellularLocation>
</comment>
<dbReference type="AlphaFoldDB" id="A0A7V7RQK5"/>
<proteinExistence type="predicted"/>
<dbReference type="RefSeq" id="WP_151572343.1">
    <property type="nucleotide sequence ID" value="NZ_WBOT01000001.1"/>
</dbReference>
<reference evidence="4 5" key="1">
    <citation type="journal article" date="2014" name="Arch. Microbiol.">
        <title>Bacillus mesophilum sp. nov., strain IITR-54T, a novel 4-chlorobiphenyl dechlorinating bacterium.</title>
        <authorList>
            <person name="Manickam N."/>
            <person name="Singh N.K."/>
            <person name="Bajaj A."/>
            <person name="Kumar R.M."/>
            <person name="Kaur G."/>
            <person name="Kaur N."/>
            <person name="Bala M."/>
            <person name="Kumar A."/>
            <person name="Mayilraj S."/>
        </authorList>
    </citation>
    <scope>NUCLEOTIDE SEQUENCE [LARGE SCALE GENOMIC DNA]</scope>
    <source>
        <strain evidence="4 5">IITR-54</strain>
    </source>
</reference>
<evidence type="ECO:0000259" key="3">
    <source>
        <dbReference type="Pfam" id="PF00144"/>
    </source>
</evidence>
<dbReference type="SUPFAM" id="SSF56601">
    <property type="entry name" value="beta-lactamase/transpeptidase-like"/>
    <property type="match status" value="1"/>
</dbReference>
<dbReference type="EMBL" id="WBOT01000001">
    <property type="protein sequence ID" value="KAB2335733.1"/>
    <property type="molecule type" value="Genomic_DNA"/>
</dbReference>
<keyword evidence="5" id="KW-1185">Reference proteome</keyword>
<keyword evidence="2" id="KW-0472">Membrane</keyword>